<dbReference type="GO" id="GO:0022857">
    <property type="term" value="F:transmembrane transporter activity"/>
    <property type="evidence" value="ECO:0007669"/>
    <property type="project" value="InterPro"/>
</dbReference>
<dbReference type="Gene3D" id="1.10.4160.10">
    <property type="entry name" value="Hydantoin permease"/>
    <property type="match status" value="1"/>
</dbReference>
<keyword evidence="5 7" id="KW-0472">Membrane</keyword>
<comment type="subcellular location">
    <subcellularLocation>
        <location evidence="1">Membrane</location>
        <topology evidence="1">Multi-pass membrane protein</topology>
    </subcellularLocation>
</comment>
<evidence type="ECO:0000256" key="4">
    <source>
        <dbReference type="ARBA" id="ARBA00022989"/>
    </source>
</evidence>
<dbReference type="EMBL" id="AEAH01001372">
    <property type="protein sequence ID" value="EGH32954.1"/>
    <property type="molecule type" value="Genomic_DNA"/>
</dbReference>
<comment type="caution">
    <text evidence="8">The sequence shown here is derived from an EMBL/GenBank/DDBJ whole genome shotgun (WGS) entry which is preliminary data.</text>
</comment>
<feature type="region of interest" description="Disordered" evidence="6">
    <location>
        <begin position="1"/>
        <end position="21"/>
    </location>
</feature>
<evidence type="ECO:0000256" key="6">
    <source>
        <dbReference type="SAM" id="MobiDB-lite"/>
    </source>
</evidence>
<evidence type="ECO:0000256" key="7">
    <source>
        <dbReference type="SAM" id="Phobius"/>
    </source>
</evidence>
<dbReference type="HOGENOM" id="CLU_2579655_0_0_6"/>
<evidence type="ECO:0000256" key="3">
    <source>
        <dbReference type="ARBA" id="ARBA00022692"/>
    </source>
</evidence>
<name>F3FRW2_PSESX</name>
<feature type="transmembrane region" description="Helical" evidence="7">
    <location>
        <begin position="60"/>
        <end position="79"/>
    </location>
</feature>
<dbReference type="GO" id="GO:0016020">
    <property type="term" value="C:membrane"/>
    <property type="evidence" value="ECO:0007669"/>
    <property type="project" value="UniProtKB-SubCell"/>
</dbReference>
<evidence type="ECO:0000313" key="9">
    <source>
        <dbReference type="Proteomes" id="UP000004471"/>
    </source>
</evidence>
<reference evidence="8 9" key="1">
    <citation type="journal article" date="2011" name="PLoS Pathog.">
        <title>Dynamic evolution of pathogenicity revealed by sequencing and comparative genomics of 19 Pseudomonas syringae isolates.</title>
        <authorList>
            <person name="Baltrus D.A."/>
            <person name="Nishimura M.T."/>
            <person name="Romanchuk A."/>
            <person name="Chang J.H."/>
            <person name="Mukhtar M.S."/>
            <person name="Cherkis K."/>
            <person name="Roach J."/>
            <person name="Grant S.R."/>
            <person name="Jones C.D."/>
            <person name="Dangl J.L."/>
        </authorList>
    </citation>
    <scope>NUCLEOTIDE SEQUENCE [LARGE SCALE GENOMIC DNA]</scope>
    <source>
        <strain evidence="9">M301072PT</strain>
    </source>
</reference>
<accession>F3FRW2</accession>
<comment type="similarity">
    <text evidence="2">Belongs to the purine-cytosine permease (2.A.39) family.</text>
</comment>
<protein>
    <submittedName>
        <fullName evidence="8">Permease</fullName>
    </submittedName>
</protein>
<sequence length="81" mass="8335">MTTSSPSQSAGQLETRGIEPVPENECNGHPLQLFWVWFAANISILGLPLGATLVAFQGLAIWQAIIVAILGAAGSFAVGGA</sequence>
<dbReference type="Pfam" id="PF02133">
    <property type="entry name" value="Transp_cyt_pur"/>
    <property type="match status" value="1"/>
</dbReference>
<evidence type="ECO:0000256" key="1">
    <source>
        <dbReference type="ARBA" id="ARBA00004141"/>
    </source>
</evidence>
<evidence type="ECO:0000256" key="2">
    <source>
        <dbReference type="ARBA" id="ARBA00008974"/>
    </source>
</evidence>
<dbReference type="Proteomes" id="UP000004471">
    <property type="component" value="Unassembled WGS sequence"/>
</dbReference>
<dbReference type="AlphaFoldDB" id="F3FRW2"/>
<gene>
    <name evidence="8" type="ORF">PSYJA_29973</name>
</gene>
<keyword evidence="3 7" id="KW-0812">Transmembrane</keyword>
<feature type="compositionally biased region" description="Polar residues" evidence="6">
    <location>
        <begin position="1"/>
        <end position="12"/>
    </location>
</feature>
<dbReference type="InterPro" id="IPR001248">
    <property type="entry name" value="Pur-cyt_permease"/>
</dbReference>
<evidence type="ECO:0000313" key="8">
    <source>
        <dbReference type="EMBL" id="EGH32954.1"/>
    </source>
</evidence>
<evidence type="ECO:0000256" key="5">
    <source>
        <dbReference type="ARBA" id="ARBA00023136"/>
    </source>
</evidence>
<feature type="transmembrane region" description="Helical" evidence="7">
    <location>
        <begin position="33"/>
        <end position="54"/>
    </location>
</feature>
<keyword evidence="4 7" id="KW-1133">Transmembrane helix</keyword>
<proteinExistence type="inferred from homology"/>
<organism evidence="8 9">
    <name type="scientific">Pseudomonas syringae pv. japonica str. M301072</name>
    <dbReference type="NCBI Taxonomy" id="629262"/>
    <lineage>
        <taxon>Bacteria</taxon>
        <taxon>Pseudomonadati</taxon>
        <taxon>Pseudomonadota</taxon>
        <taxon>Gammaproteobacteria</taxon>
        <taxon>Pseudomonadales</taxon>
        <taxon>Pseudomonadaceae</taxon>
        <taxon>Pseudomonas</taxon>
        <taxon>Pseudomonas syringae</taxon>
    </lineage>
</organism>
<feature type="non-terminal residue" evidence="8">
    <location>
        <position position="81"/>
    </location>
</feature>